<dbReference type="Pfam" id="PF00873">
    <property type="entry name" value="ACR_tran"/>
    <property type="match status" value="1"/>
</dbReference>
<dbReference type="PRINTS" id="PR00702">
    <property type="entry name" value="ACRIFLAVINRP"/>
</dbReference>
<evidence type="ECO:0000256" key="7">
    <source>
        <dbReference type="ARBA" id="ARBA00023136"/>
    </source>
</evidence>
<dbReference type="InterPro" id="IPR001036">
    <property type="entry name" value="Acrflvin-R"/>
</dbReference>
<dbReference type="Proteomes" id="UP000478417">
    <property type="component" value="Unassembled WGS sequence"/>
</dbReference>
<evidence type="ECO:0000256" key="6">
    <source>
        <dbReference type="ARBA" id="ARBA00022989"/>
    </source>
</evidence>
<dbReference type="Gene3D" id="3.30.70.1320">
    <property type="entry name" value="Multidrug efflux transporter AcrB pore domain like"/>
    <property type="match status" value="1"/>
</dbReference>
<dbReference type="Gene3D" id="3.30.70.1440">
    <property type="entry name" value="Multidrug efflux transporter AcrB pore domain"/>
    <property type="match status" value="1"/>
</dbReference>
<name>A0A6B2M454_9BACT</name>
<evidence type="ECO:0000256" key="1">
    <source>
        <dbReference type="ARBA" id="ARBA00004429"/>
    </source>
</evidence>
<dbReference type="PANTHER" id="PTHR32063:SF14">
    <property type="entry name" value="BLL4319 PROTEIN"/>
    <property type="match status" value="1"/>
</dbReference>
<feature type="transmembrane region" description="Helical" evidence="8">
    <location>
        <begin position="431"/>
        <end position="451"/>
    </location>
</feature>
<dbReference type="Gene3D" id="3.30.70.1430">
    <property type="entry name" value="Multidrug efflux transporter AcrB pore domain"/>
    <property type="match status" value="2"/>
</dbReference>
<evidence type="ECO:0000256" key="8">
    <source>
        <dbReference type="SAM" id="Phobius"/>
    </source>
</evidence>
<keyword evidence="4" id="KW-0997">Cell inner membrane</keyword>
<dbReference type="FunFam" id="1.20.1640.10:FF:000001">
    <property type="entry name" value="Efflux pump membrane transporter"/>
    <property type="match status" value="1"/>
</dbReference>
<sequence>MKFTDLFIRRPVLAIVVNLVIIIAGLQAVNSLNVRQYPKSENASVTVSTVYVGADADLVRGFITVPLERAIAAADGIDYIQSQSSQSVSTITARLRMNYDATKALAEISSKVDQVRNDLPPEAEVPTINIVSADSEFASAYLSFTSDELQPNEITDYLVRVVQPRLTAVPGVQRADILGGRTFAMRVWLQPDKMASLNISPSQVRSALSRNNYLAAPGSTKGAMIQINLSTNTDLTSVKEFENLVIRETDGTLIRLKDIARVVLGAEDYGSEVRFTGETAVFMGVWVLPNANSIDVINLVRDNINDLQEDLPGGLTAQVAYDSTEYINDAINEVIKTLMETLAIVVIVIFLFLGSLRSVLVPVVAIPVSLIGAVFLMQMFGFTVNLLTLLAVVLSVGLVVDDAIVMVENVERHLREGQSPIDAAILGARELIGPVIAMTITLAAVYAPIGLQGGLTGSLFREFAFTLAGAVTISGVVALTLSPLMSSRLLDKDVEEHGLPLRINRGFDKLRRRYGKMLDWTLEARPAVYIIWVGLTVLAFVMYQQSAKELAPTEDQGVIFGIVDSPSNTTLETSSAATRAAYEVFASVPEMEYTFQITFPAGGFGGMIVEPWGVRERTIFEIMPEVQMGLAQLPAIRQFPVLPPALPGGGTFPVEFVIASTAEPEEILGFVQQLQGKAAQSGMFAFPPIIDTKIDLPQSKIVFDRDKVAALGLDLATVGQDISAMVGGNYVNRFNIDGRSYKVIPQVERVDRLNPEQLLDLYVTGPDGNLIPLRSIAGIQNSNEPRSLNRFQQLNAVKLSGVSLRPLDEALAFLETEAANILPKGYVVDYTGESRQLRKEGNTFLVTFGLAAILIFLVLAAQFNSFRDPFIILFGSVPLAMFGALMFSFLKMPNPSIPFWTDGWTTTINIYSQVGLVTLVGLISKNGILIVEFANQLQLKGLSKIEAIKKASRIRLRPVLMTTMATVFGHFPLVLVTGAGAEARNSIGLIIVTGMSIGTLFTLFVVPSIYVLIAKDRSLVSAREAESTLLSDDQGEVKESLA</sequence>
<feature type="transmembrane region" description="Helical" evidence="8">
    <location>
        <begin position="12"/>
        <end position="29"/>
    </location>
</feature>
<evidence type="ECO:0000313" key="10">
    <source>
        <dbReference type="Proteomes" id="UP000478417"/>
    </source>
</evidence>
<dbReference type="SUPFAM" id="SSF82693">
    <property type="entry name" value="Multidrug efflux transporter AcrB pore domain, PN1, PN2, PC1 and PC2 subdomains"/>
    <property type="match status" value="4"/>
</dbReference>
<evidence type="ECO:0000313" key="9">
    <source>
        <dbReference type="EMBL" id="NDV62867.1"/>
    </source>
</evidence>
<reference evidence="9 10" key="1">
    <citation type="submission" date="2020-02" db="EMBL/GenBank/DDBJ databases">
        <title>Albibacoteraceae fam. nov., the first described family within the subdivision 4 Verrucomicrobia.</title>
        <authorList>
            <person name="Xi F."/>
        </authorList>
    </citation>
    <scope>NUCLEOTIDE SEQUENCE [LARGE SCALE GENOMIC DNA]</scope>
    <source>
        <strain evidence="9 10">CK1056</strain>
    </source>
</reference>
<dbReference type="InterPro" id="IPR027463">
    <property type="entry name" value="AcrB_DN_DC_subdom"/>
</dbReference>
<dbReference type="EMBL" id="JAAGNX010000002">
    <property type="protein sequence ID" value="NDV62867.1"/>
    <property type="molecule type" value="Genomic_DNA"/>
</dbReference>
<feature type="transmembrane region" description="Helical" evidence="8">
    <location>
        <begin position="463"/>
        <end position="482"/>
    </location>
</feature>
<feature type="transmembrane region" description="Helical" evidence="8">
    <location>
        <begin position="386"/>
        <end position="410"/>
    </location>
</feature>
<dbReference type="Gene3D" id="1.20.1640.10">
    <property type="entry name" value="Multidrug efflux transporter AcrB transmembrane domain"/>
    <property type="match status" value="2"/>
</dbReference>
<dbReference type="PANTHER" id="PTHR32063">
    <property type="match status" value="1"/>
</dbReference>
<gene>
    <name evidence="9" type="ORF">G0Q06_10430</name>
</gene>
<evidence type="ECO:0000256" key="4">
    <source>
        <dbReference type="ARBA" id="ARBA00022519"/>
    </source>
</evidence>
<accession>A0A6B2M454</accession>
<evidence type="ECO:0000256" key="3">
    <source>
        <dbReference type="ARBA" id="ARBA00022475"/>
    </source>
</evidence>
<dbReference type="AlphaFoldDB" id="A0A6B2M454"/>
<keyword evidence="5 8" id="KW-0812">Transmembrane</keyword>
<evidence type="ECO:0000256" key="2">
    <source>
        <dbReference type="ARBA" id="ARBA00022448"/>
    </source>
</evidence>
<proteinExistence type="predicted"/>
<dbReference type="GO" id="GO:0042910">
    <property type="term" value="F:xenobiotic transmembrane transporter activity"/>
    <property type="evidence" value="ECO:0007669"/>
    <property type="project" value="TreeGrafter"/>
</dbReference>
<feature type="transmembrane region" description="Helical" evidence="8">
    <location>
        <begin position="959"/>
        <end position="981"/>
    </location>
</feature>
<feature type="transmembrane region" description="Helical" evidence="8">
    <location>
        <begin position="870"/>
        <end position="890"/>
    </location>
</feature>
<evidence type="ECO:0000256" key="5">
    <source>
        <dbReference type="ARBA" id="ARBA00022692"/>
    </source>
</evidence>
<dbReference type="SUPFAM" id="SSF82714">
    <property type="entry name" value="Multidrug efflux transporter AcrB TolC docking domain, DN and DC subdomains"/>
    <property type="match status" value="2"/>
</dbReference>
<feature type="transmembrane region" description="Helical" evidence="8">
    <location>
        <begin position="844"/>
        <end position="863"/>
    </location>
</feature>
<comment type="caution">
    <text evidence="9">The sequence shown here is derived from an EMBL/GenBank/DDBJ whole genome shotgun (WGS) entry which is preliminary data.</text>
</comment>
<keyword evidence="6 8" id="KW-1133">Transmembrane helix</keyword>
<organism evidence="9 10">
    <name type="scientific">Oceanipulchritudo coccoides</name>
    <dbReference type="NCBI Taxonomy" id="2706888"/>
    <lineage>
        <taxon>Bacteria</taxon>
        <taxon>Pseudomonadati</taxon>
        <taxon>Verrucomicrobiota</taxon>
        <taxon>Opitutia</taxon>
        <taxon>Puniceicoccales</taxon>
        <taxon>Oceanipulchritudinaceae</taxon>
        <taxon>Oceanipulchritudo</taxon>
    </lineage>
</organism>
<protein>
    <submittedName>
        <fullName evidence="9">MMPL family transporter</fullName>
    </submittedName>
</protein>
<keyword evidence="10" id="KW-1185">Reference proteome</keyword>
<keyword evidence="7 8" id="KW-0472">Membrane</keyword>
<feature type="transmembrane region" description="Helical" evidence="8">
    <location>
        <begin position="526"/>
        <end position="543"/>
    </location>
</feature>
<dbReference type="Gene3D" id="3.30.2090.10">
    <property type="entry name" value="Multidrug efflux transporter AcrB TolC docking domain, DN and DC subdomains"/>
    <property type="match status" value="2"/>
</dbReference>
<dbReference type="GO" id="GO:0005886">
    <property type="term" value="C:plasma membrane"/>
    <property type="evidence" value="ECO:0007669"/>
    <property type="project" value="UniProtKB-SubCell"/>
</dbReference>
<dbReference type="SUPFAM" id="SSF82866">
    <property type="entry name" value="Multidrug efflux transporter AcrB transmembrane domain"/>
    <property type="match status" value="2"/>
</dbReference>
<dbReference type="RefSeq" id="WP_163965485.1">
    <property type="nucleotide sequence ID" value="NZ_JAAGNX010000002.1"/>
</dbReference>
<comment type="subcellular location">
    <subcellularLocation>
        <location evidence="1">Cell inner membrane</location>
        <topology evidence="1">Multi-pass membrane protein</topology>
    </subcellularLocation>
</comment>
<keyword evidence="3" id="KW-1003">Cell membrane</keyword>
<keyword evidence="2" id="KW-0813">Transport</keyword>
<feature type="transmembrane region" description="Helical" evidence="8">
    <location>
        <begin position="987"/>
        <end position="1013"/>
    </location>
</feature>
<feature type="transmembrane region" description="Helical" evidence="8">
    <location>
        <begin position="910"/>
        <end position="934"/>
    </location>
</feature>